<dbReference type="InterPro" id="IPR051708">
    <property type="entry name" value="Plant_Aspart_Prot_A1"/>
</dbReference>
<name>A0AA86SKK9_9FABA</name>
<feature type="compositionally biased region" description="Basic residues" evidence="8">
    <location>
        <begin position="136"/>
        <end position="177"/>
    </location>
</feature>
<evidence type="ECO:0000256" key="8">
    <source>
        <dbReference type="SAM" id="MobiDB-lite"/>
    </source>
</evidence>
<evidence type="ECO:0000256" key="5">
    <source>
        <dbReference type="ARBA" id="ARBA00023180"/>
    </source>
</evidence>
<evidence type="ECO:0000313" key="11">
    <source>
        <dbReference type="EMBL" id="CAJ1958257.1"/>
    </source>
</evidence>
<dbReference type="InterPro" id="IPR001969">
    <property type="entry name" value="Aspartic_peptidase_AS"/>
</dbReference>
<dbReference type="Gramene" id="rna-AYBTSS11_LOCUS17637">
    <property type="protein sequence ID" value="CAJ1958257.1"/>
    <property type="gene ID" value="gene-AYBTSS11_LOCUS17637"/>
</dbReference>
<keyword evidence="4 7" id="KW-0378">Hydrolase</keyword>
<dbReference type="Pfam" id="PF14543">
    <property type="entry name" value="TAXi_N"/>
    <property type="match status" value="2"/>
</dbReference>
<evidence type="ECO:0000256" key="3">
    <source>
        <dbReference type="ARBA" id="ARBA00022750"/>
    </source>
</evidence>
<dbReference type="PANTHER" id="PTHR47967:SF69">
    <property type="entry name" value="ASPARTIC PROTEINASE NANA, CHLOROPLAST"/>
    <property type="match status" value="1"/>
</dbReference>
<evidence type="ECO:0000256" key="4">
    <source>
        <dbReference type="ARBA" id="ARBA00022801"/>
    </source>
</evidence>
<protein>
    <recommendedName>
        <fullName evidence="10">Peptidase A1 domain-containing protein</fullName>
    </recommendedName>
</protein>
<evidence type="ECO:0000259" key="10">
    <source>
        <dbReference type="PROSITE" id="PS51767"/>
    </source>
</evidence>
<dbReference type="Pfam" id="PF14541">
    <property type="entry name" value="TAXi_C"/>
    <property type="match status" value="1"/>
</dbReference>
<dbReference type="InterPro" id="IPR033121">
    <property type="entry name" value="PEPTIDASE_A1"/>
</dbReference>
<evidence type="ECO:0000256" key="2">
    <source>
        <dbReference type="ARBA" id="ARBA00022670"/>
    </source>
</evidence>
<reference evidence="11" key="1">
    <citation type="submission" date="2023-10" db="EMBL/GenBank/DDBJ databases">
        <authorList>
            <person name="Domelevo Entfellner J.-B."/>
        </authorList>
    </citation>
    <scope>NUCLEOTIDE SEQUENCE</scope>
</reference>
<dbReference type="Proteomes" id="UP001189624">
    <property type="component" value="Chromosome 5"/>
</dbReference>
<accession>A0AA86SKK9</accession>
<keyword evidence="2 7" id="KW-0645">Protease</keyword>
<proteinExistence type="inferred from homology"/>
<keyword evidence="5" id="KW-0325">Glycoprotein</keyword>
<evidence type="ECO:0000256" key="1">
    <source>
        <dbReference type="ARBA" id="ARBA00007447"/>
    </source>
</evidence>
<feature type="active site" evidence="6">
    <location>
        <position position="122"/>
    </location>
</feature>
<dbReference type="SUPFAM" id="SSF50630">
    <property type="entry name" value="Acid proteases"/>
    <property type="match status" value="1"/>
</dbReference>
<feature type="active site" evidence="6">
    <location>
        <position position="405"/>
    </location>
</feature>
<dbReference type="PRINTS" id="PR00792">
    <property type="entry name" value="PEPSIN"/>
</dbReference>
<feature type="signal peptide" evidence="9">
    <location>
        <begin position="1"/>
        <end position="27"/>
    </location>
</feature>
<dbReference type="InterPro" id="IPR032799">
    <property type="entry name" value="TAXi_C"/>
</dbReference>
<feature type="domain" description="Peptidase A1" evidence="10">
    <location>
        <begin position="104"/>
        <end position="524"/>
    </location>
</feature>
<dbReference type="InterPro" id="IPR001461">
    <property type="entry name" value="Aspartic_peptidase_A1"/>
</dbReference>
<keyword evidence="9" id="KW-0732">Signal</keyword>
<dbReference type="PROSITE" id="PS00141">
    <property type="entry name" value="ASP_PROTEASE"/>
    <property type="match status" value="1"/>
</dbReference>
<feature type="region of interest" description="Disordered" evidence="8">
    <location>
        <begin position="134"/>
        <end position="178"/>
    </location>
</feature>
<dbReference type="CDD" id="cd05476">
    <property type="entry name" value="pepsin_A_like_plant"/>
    <property type="match status" value="1"/>
</dbReference>
<dbReference type="FunFam" id="2.40.70.10:FF:000033">
    <property type="entry name" value="Aspartyl protease family protein"/>
    <property type="match status" value="1"/>
</dbReference>
<dbReference type="EMBL" id="OY731402">
    <property type="protein sequence ID" value="CAJ1958257.1"/>
    <property type="molecule type" value="Genomic_DNA"/>
</dbReference>
<dbReference type="InterPro" id="IPR034161">
    <property type="entry name" value="Pepsin-like_plant"/>
</dbReference>
<evidence type="ECO:0000313" key="12">
    <source>
        <dbReference type="Proteomes" id="UP001189624"/>
    </source>
</evidence>
<evidence type="ECO:0000256" key="7">
    <source>
        <dbReference type="RuleBase" id="RU000454"/>
    </source>
</evidence>
<keyword evidence="3 7" id="KW-0064">Aspartyl protease</keyword>
<gene>
    <name evidence="11" type="ORF">AYBTSS11_LOCUS17637</name>
</gene>
<dbReference type="GO" id="GO:0006508">
    <property type="term" value="P:proteolysis"/>
    <property type="evidence" value="ECO:0007669"/>
    <property type="project" value="UniProtKB-KW"/>
</dbReference>
<feature type="chain" id="PRO_5041669729" description="Peptidase A1 domain-containing protein" evidence="9">
    <location>
        <begin position="28"/>
        <end position="529"/>
    </location>
</feature>
<comment type="similarity">
    <text evidence="1 7">Belongs to the peptidase A1 family.</text>
</comment>
<keyword evidence="12" id="KW-1185">Reference proteome</keyword>
<sequence length="529" mass="59418">MFNGSIFVTFTLTLTLLLFFLPAGIHGTTIELLHRHNEQFTSGQLDRVEAFKGFVLRDNMRRQQINQRLGIQLSYDKRRRDTEMEPSEVEMPMLTGRDLGIGEYFVQVKVGTPGQQFWLAADTGSEFTWFNSVMREKHRPQHKRQKKKRLRRAKKHHLKGSKNHTRTKKKKSHKKRSEKSDLCDGVFCPHKSRTFHTITCASRKCKVDLSDLFSLTRCPKPSDPCLYDIGWEEWGNGVGNEQDEMKVASFQDGGLNYADGSSATGFFGTDTISVDLLNGKNGKLDNITIGCTTTMLDGVNFNEETGGILGLGYAKDSFIDIAGRKYGSQFSYCLVDHLSHRNVPSYLTLGGHLKAKLLTEIKRTELILFPPFYGVTVVGISIGNEMLKIPPEVWDFNTEGGTIIDSGTTLTALLYPAYEPVYEALTKPLASVKRVTEEDFGALDFCFEDEGFDDIVMPRLVFHFEGGARFEPPVKSYIIDVAPQVKCIGIVPIVGDSGLSVIGNIMQQDHLWEFDFARNTVGFAPSMCN</sequence>
<dbReference type="AlphaFoldDB" id="A0AA86SKK9"/>
<organism evidence="11 12">
    <name type="scientific">Sphenostylis stenocarpa</name>
    <dbReference type="NCBI Taxonomy" id="92480"/>
    <lineage>
        <taxon>Eukaryota</taxon>
        <taxon>Viridiplantae</taxon>
        <taxon>Streptophyta</taxon>
        <taxon>Embryophyta</taxon>
        <taxon>Tracheophyta</taxon>
        <taxon>Spermatophyta</taxon>
        <taxon>Magnoliopsida</taxon>
        <taxon>eudicotyledons</taxon>
        <taxon>Gunneridae</taxon>
        <taxon>Pentapetalae</taxon>
        <taxon>rosids</taxon>
        <taxon>fabids</taxon>
        <taxon>Fabales</taxon>
        <taxon>Fabaceae</taxon>
        <taxon>Papilionoideae</taxon>
        <taxon>50 kb inversion clade</taxon>
        <taxon>NPAAA clade</taxon>
        <taxon>indigoferoid/millettioid clade</taxon>
        <taxon>Phaseoleae</taxon>
        <taxon>Sphenostylis</taxon>
    </lineage>
</organism>
<dbReference type="InterPro" id="IPR021109">
    <property type="entry name" value="Peptidase_aspartic_dom_sf"/>
</dbReference>
<dbReference type="InterPro" id="IPR032861">
    <property type="entry name" value="TAXi_N"/>
</dbReference>
<dbReference type="GO" id="GO:0004190">
    <property type="term" value="F:aspartic-type endopeptidase activity"/>
    <property type="evidence" value="ECO:0007669"/>
    <property type="project" value="UniProtKB-KW"/>
</dbReference>
<dbReference type="PROSITE" id="PS51767">
    <property type="entry name" value="PEPTIDASE_A1"/>
    <property type="match status" value="1"/>
</dbReference>
<evidence type="ECO:0000256" key="6">
    <source>
        <dbReference type="PIRSR" id="PIRSR601461-1"/>
    </source>
</evidence>
<evidence type="ECO:0000256" key="9">
    <source>
        <dbReference type="SAM" id="SignalP"/>
    </source>
</evidence>
<dbReference type="Gene3D" id="2.40.70.10">
    <property type="entry name" value="Acid Proteases"/>
    <property type="match status" value="2"/>
</dbReference>
<dbReference type="PANTHER" id="PTHR47967">
    <property type="entry name" value="OS07G0603500 PROTEIN-RELATED"/>
    <property type="match status" value="1"/>
</dbReference>